<sequence>MFLAGVICLAVWVNAKNFGVLVFFTIAEGPVAGNFWAMISPLVTKILGIGKVLSGMNLGDFMAC</sequence>
<protein>
    <recommendedName>
        <fullName evidence="3">Major facilitator superfamily (MFS) profile domain-containing protein</fullName>
    </recommendedName>
</protein>
<evidence type="ECO:0008006" key="3">
    <source>
        <dbReference type="Google" id="ProtNLM"/>
    </source>
</evidence>
<evidence type="ECO:0000313" key="1">
    <source>
        <dbReference type="EMBL" id="KAL2833793.1"/>
    </source>
</evidence>
<keyword evidence="2" id="KW-1185">Reference proteome</keyword>
<proteinExistence type="predicted"/>
<gene>
    <name evidence="1" type="ORF">BDW59DRAFT_156595</name>
</gene>
<accession>A0ABR4J173</accession>
<evidence type="ECO:0000313" key="2">
    <source>
        <dbReference type="Proteomes" id="UP001610335"/>
    </source>
</evidence>
<reference evidence="1 2" key="1">
    <citation type="submission" date="2024-07" db="EMBL/GenBank/DDBJ databases">
        <title>Section-level genome sequencing and comparative genomics of Aspergillus sections Usti and Cavernicolus.</title>
        <authorList>
            <consortium name="Lawrence Berkeley National Laboratory"/>
            <person name="Nybo J.L."/>
            <person name="Vesth T.C."/>
            <person name="Theobald S."/>
            <person name="Frisvad J.C."/>
            <person name="Larsen T.O."/>
            <person name="Kjaerboelling I."/>
            <person name="Rothschild-Mancinelli K."/>
            <person name="Lyhne E.K."/>
            <person name="Kogle M.E."/>
            <person name="Barry K."/>
            <person name="Clum A."/>
            <person name="Na H."/>
            <person name="Ledsgaard L."/>
            <person name="Lin J."/>
            <person name="Lipzen A."/>
            <person name="Kuo A."/>
            <person name="Riley R."/>
            <person name="Mondo S."/>
            <person name="LaButti K."/>
            <person name="Haridas S."/>
            <person name="Pangalinan J."/>
            <person name="Salamov A.A."/>
            <person name="Simmons B.A."/>
            <person name="Magnuson J.K."/>
            <person name="Chen J."/>
            <person name="Drula E."/>
            <person name="Henrissat B."/>
            <person name="Wiebenga A."/>
            <person name="Lubbers R.J."/>
            <person name="Gomes A.C."/>
            <person name="Makela M.R."/>
            <person name="Stajich J."/>
            <person name="Grigoriev I.V."/>
            <person name="Mortensen U.H."/>
            <person name="De vries R.P."/>
            <person name="Baker S.E."/>
            <person name="Andersen M.R."/>
        </authorList>
    </citation>
    <scope>NUCLEOTIDE SEQUENCE [LARGE SCALE GENOMIC DNA]</scope>
    <source>
        <strain evidence="1 2">CBS 600.67</strain>
    </source>
</reference>
<name>A0ABR4J173_9EURO</name>
<dbReference type="Proteomes" id="UP001610335">
    <property type="component" value="Unassembled WGS sequence"/>
</dbReference>
<organism evidence="1 2">
    <name type="scientific">Aspergillus cavernicola</name>
    <dbReference type="NCBI Taxonomy" id="176166"/>
    <lineage>
        <taxon>Eukaryota</taxon>
        <taxon>Fungi</taxon>
        <taxon>Dikarya</taxon>
        <taxon>Ascomycota</taxon>
        <taxon>Pezizomycotina</taxon>
        <taxon>Eurotiomycetes</taxon>
        <taxon>Eurotiomycetidae</taxon>
        <taxon>Eurotiales</taxon>
        <taxon>Aspergillaceae</taxon>
        <taxon>Aspergillus</taxon>
        <taxon>Aspergillus subgen. Nidulantes</taxon>
    </lineage>
</organism>
<comment type="caution">
    <text evidence="1">The sequence shown here is derived from an EMBL/GenBank/DDBJ whole genome shotgun (WGS) entry which is preliminary data.</text>
</comment>
<dbReference type="EMBL" id="JBFXLS010000003">
    <property type="protein sequence ID" value="KAL2833793.1"/>
    <property type="molecule type" value="Genomic_DNA"/>
</dbReference>